<dbReference type="STRING" id="109895.A0A507ECT6"/>
<comment type="subcellular location">
    <subcellularLocation>
        <location evidence="1">Membrane</location>
        <topology evidence="1">Multi-pass membrane protein</topology>
    </subcellularLocation>
</comment>
<dbReference type="EMBL" id="QEAQ01000011">
    <property type="protein sequence ID" value="TPX60968.1"/>
    <property type="molecule type" value="Genomic_DNA"/>
</dbReference>
<keyword evidence="6 8" id="KW-0472">Membrane</keyword>
<evidence type="ECO:0000313" key="10">
    <source>
        <dbReference type="Proteomes" id="UP000318582"/>
    </source>
</evidence>
<sequence length="393" mass="43688">MGNYFSIPAFFVLFRETLEAAIIISVLLTFCKQMFGNDPVMYRRLRKQVWLGTALGLAIVIIVAAVIIGVFYALSENIWEKHEMVWEGALAIIAAFIITIVGVVMLKSSRVEHQEKWRLKLMKEMDARRRPIADKDSEAATSSTAETLPKDSATATAPAAAKRTFLQRFAPRLAEMASSEKYALFFVPFITILREGIEAVVFMGGIGLAEETKSLPIAAITGILVGALLGVALYVGGSRIKLKYFFIASTALLFIIAAGLFARGIRSLEADRWFKSLLYPSGSGDDGAAIPVNIRDQALWYLTCCDPRDKGWSIFQALAGWSNIGTKASVSGYCMYWVAVMVWLVSIKFVEHKRKLRQHDHHHHHVGKQPAAAHDIHEEMPLNNNNNNNNNNN</sequence>
<evidence type="ECO:0000256" key="7">
    <source>
        <dbReference type="SAM" id="MobiDB-lite"/>
    </source>
</evidence>
<protein>
    <recommendedName>
        <fullName evidence="11">Iron permease FTR1</fullName>
    </recommendedName>
</protein>
<evidence type="ECO:0000313" key="9">
    <source>
        <dbReference type="EMBL" id="TPX60968.1"/>
    </source>
</evidence>
<dbReference type="Proteomes" id="UP000318582">
    <property type="component" value="Unassembled WGS sequence"/>
</dbReference>
<feature type="transmembrane region" description="Helical" evidence="8">
    <location>
        <begin position="330"/>
        <end position="350"/>
    </location>
</feature>
<feature type="transmembrane region" description="Helical" evidence="8">
    <location>
        <begin position="244"/>
        <end position="265"/>
    </location>
</feature>
<name>A0A507ECT6_9FUNG</name>
<evidence type="ECO:0000256" key="2">
    <source>
        <dbReference type="ARBA" id="ARBA00008333"/>
    </source>
</evidence>
<dbReference type="GO" id="GO:0033573">
    <property type="term" value="C:high-affinity iron permease complex"/>
    <property type="evidence" value="ECO:0007669"/>
    <property type="project" value="InterPro"/>
</dbReference>
<dbReference type="Pfam" id="PF03239">
    <property type="entry name" value="FTR1"/>
    <property type="match status" value="1"/>
</dbReference>
<feature type="transmembrane region" description="Helical" evidence="8">
    <location>
        <begin position="6"/>
        <end position="28"/>
    </location>
</feature>
<evidence type="ECO:0000256" key="5">
    <source>
        <dbReference type="ARBA" id="ARBA00022989"/>
    </source>
</evidence>
<dbReference type="PANTHER" id="PTHR31632">
    <property type="entry name" value="IRON TRANSPORTER FTH1"/>
    <property type="match status" value="1"/>
</dbReference>
<reference evidence="9 10" key="1">
    <citation type="journal article" date="2019" name="Sci. Rep.">
        <title>Comparative genomics of chytrid fungi reveal insights into the obligate biotrophic and pathogenic lifestyle of Synchytrium endobioticum.</title>
        <authorList>
            <person name="van de Vossenberg B.T.L.H."/>
            <person name="Warris S."/>
            <person name="Nguyen H.D.T."/>
            <person name="van Gent-Pelzer M.P.E."/>
            <person name="Joly D.L."/>
            <person name="van de Geest H.C."/>
            <person name="Bonants P.J.M."/>
            <person name="Smith D.S."/>
            <person name="Levesque C.A."/>
            <person name="van der Lee T.A.J."/>
        </authorList>
    </citation>
    <scope>NUCLEOTIDE SEQUENCE [LARGE SCALE GENOMIC DNA]</scope>
    <source>
        <strain evidence="9 10">CBS 809.83</strain>
    </source>
</reference>
<accession>A0A507ECT6</accession>
<keyword evidence="5 8" id="KW-1133">Transmembrane helix</keyword>
<organism evidence="9 10">
    <name type="scientific">Powellomyces hirtus</name>
    <dbReference type="NCBI Taxonomy" id="109895"/>
    <lineage>
        <taxon>Eukaryota</taxon>
        <taxon>Fungi</taxon>
        <taxon>Fungi incertae sedis</taxon>
        <taxon>Chytridiomycota</taxon>
        <taxon>Chytridiomycota incertae sedis</taxon>
        <taxon>Chytridiomycetes</taxon>
        <taxon>Spizellomycetales</taxon>
        <taxon>Powellomycetaceae</taxon>
        <taxon>Powellomyces</taxon>
    </lineage>
</organism>
<proteinExistence type="inferred from homology"/>
<evidence type="ECO:0008006" key="11">
    <source>
        <dbReference type="Google" id="ProtNLM"/>
    </source>
</evidence>
<evidence type="ECO:0000256" key="4">
    <source>
        <dbReference type="ARBA" id="ARBA00022692"/>
    </source>
</evidence>
<dbReference type="PANTHER" id="PTHR31632:SF2">
    <property type="entry name" value="PLASMA MEMBRANE IRON PERMEASE"/>
    <property type="match status" value="1"/>
</dbReference>
<keyword evidence="3" id="KW-0813">Transport</keyword>
<evidence type="ECO:0000256" key="3">
    <source>
        <dbReference type="ARBA" id="ARBA00022496"/>
    </source>
</evidence>
<dbReference type="GO" id="GO:0015093">
    <property type="term" value="F:ferrous iron transmembrane transporter activity"/>
    <property type="evidence" value="ECO:0007669"/>
    <property type="project" value="TreeGrafter"/>
</dbReference>
<feature type="transmembrane region" description="Helical" evidence="8">
    <location>
        <begin position="182"/>
        <end position="209"/>
    </location>
</feature>
<evidence type="ECO:0000256" key="8">
    <source>
        <dbReference type="SAM" id="Phobius"/>
    </source>
</evidence>
<feature type="transmembrane region" description="Helical" evidence="8">
    <location>
        <begin position="86"/>
        <end position="106"/>
    </location>
</feature>
<dbReference type="InterPro" id="IPR004923">
    <property type="entry name" value="FTR1/Fip1/EfeU"/>
</dbReference>
<comment type="similarity">
    <text evidence="2">Belongs to the oxidase-dependent Fe transporter (OFeT) (TC 9.A.10.1) family.</text>
</comment>
<feature type="region of interest" description="Disordered" evidence="7">
    <location>
        <begin position="133"/>
        <end position="156"/>
    </location>
</feature>
<comment type="caution">
    <text evidence="9">The sequence shown here is derived from an EMBL/GenBank/DDBJ whole genome shotgun (WGS) entry which is preliminary data.</text>
</comment>
<feature type="transmembrane region" description="Helical" evidence="8">
    <location>
        <begin position="215"/>
        <end position="237"/>
    </location>
</feature>
<keyword evidence="4 8" id="KW-0812">Transmembrane</keyword>
<keyword evidence="3" id="KW-0408">Iron</keyword>
<evidence type="ECO:0000256" key="6">
    <source>
        <dbReference type="ARBA" id="ARBA00023136"/>
    </source>
</evidence>
<gene>
    <name evidence="9" type="ORF">PhCBS80983_g01441</name>
</gene>
<dbReference type="AlphaFoldDB" id="A0A507ECT6"/>
<keyword evidence="3" id="KW-0406">Ion transport</keyword>
<feature type="transmembrane region" description="Helical" evidence="8">
    <location>
        <begin position="49"/>
        <end position="74"/>
    </location>
</feature>
<keyword evidence="10" id="KW-1185">Reference proteome</keyword>
<evidence type="ECO:0000256" key="1">
    <source>
        <dbReference type="ARBA" id="ARBA00004141"/>
    </source>
</evidence>
<keyword evidence="3" id="KW-0410">Iron transport</keyword>